<feature type="domain" description="Glycosyltransferase 2-like" evidence="1">
    <location>
        <begin position="104"/>
        <end position="225"/>
    </location>
</feature>
<evidence type="ECO:0000313" key="3">
    <source>
        <dbReference type="Proteomes" id="UP000292459"/>
    </source>
</evidence>
<evidence type="ECO:0000259" key="1">
    <source>
        <dbReference type="Pfam" id="PF00535"/>
    </source>
</evidence>
<accession>A0A4Q7EHP6</accession>
<comment type="caution">
    <text evidence="2">The sequence shown here is derived from an EMBL/GenBank/DDBJ whole genome shotgun (WGS) entry which is preliminary data.</text>
</comment>
<name>A0A4Q7EHP6_9CYAN</name>
<dbReference type="CDD" id="cd04184">
    <property type="entry name" value="GT2_RfbC_Mx_like"/>
    <property type="match status" value="1"/>
</dbReference>
<dbReference type="AlphaFoldDB" id="A0A4Q7EHP6"/>
<dbReference type="OrthoDB" id="9179784at2"/>
<dbReference type="GO" id="GO:0016757">
    <property type="term" value="F:glycosyltransferase activity"/>
    <property type="evidence" value="ECO:0007669"/>
    <property type="project" value="UniProtKB-KW"/>
</dbReference>
<evidence type="ECO:0000313" key="2">
    <source>
        <dbReference type="EMBL" id="RZM82895.1"/>
    </source>
</evidence>
<keyword evidence="2" id="KW-0808">Transferase</keyword>
<dbReference type="RefSeq" id="WP_072041308.1">
    <property type="nucleotide sequence ID" value="NZ_QVFV01000001.1"/>
</dbReference>
<protein>
    <submittedName>
        <fullName evidence="2">Glycosyltransferase family 2 protein</fullName>
    </submittedName>
</protein>
<reference evidence="2 3" key="1">
    <citation type="submission" date="2018-11" db="EMBL/GenBank/DDBJ databases">
        <title>Whole genome sequencing of an environmental sample.</title>
        <authorList>
            <person name="Sarangi A.N."/>
            <person name="Singh D."/>
            <person name="Tripathy S."/>
        </authorList>
    </citation>
    <scope>NUCLEOTIDE SEQUENCE [LARGE SCALE GENOMIC DNA]</scope>
    <source>
        <strain evidence="2 3">Lakshadweep</strain>
    </source>
</reference>
<proteinExistence type="predicted"/>
<dbReference type="SUPFAM" id="SSF53448">
    <property type="entry name" value="Nucleotide-diphospho-sugar transferases"/>
    <property type="match status" value="2"/>
</dbReference>
<dbReference type="CDD" id="cd04186">
    <property type="entry name" value="GT_2_like_c"/>
    <property type="match status" value="1"/>
</dbReference>
<dbReference type="InterPro" id="IPR001173">
    <property type="entry name" value="Glyco_trans_2-like"/>
</dbReference>
<dbReference type="Gene3D" id="3.90.550.10">
    <property type="entry name" value="Spore Coat Polysaccharide Biosynthesis Protein SpsA, Chain A"/>
    <property type="match status" value="2"/>
</dbReference>
<dbReference type="EMBL" id="QVFV01000001">
    <property type="protein sequence ID" value="RZM82895.1"/>
    <property type="molecule type" value="Genomic_DNA"/>
</dbReference>
<dbReference type="Pfam" id="PF00535">
    <property type="entry name" value="Glycos_transf_2"/>
    <property type="match status" value="2"/>
</dbReference>
<sequence length="618" mass="69787">MPNLPQPSQFSKLASKFKSLVSYSTSPSLLKHKVKSLSQRTKSLSQRTIKRLRYAEVSQPQRTPSETFSASYQNLTTEQFRQILDPLLIAHSASIPIDDPPIISILTPTYNSSLDWFVETVLSVLNQTSHAWEWCLVDDGSSAEDIRTVLTQLTQKHPRIRVAFQTSGGISAATNKALDMAYGQYVCFLDHDDTLVPHAIERSLQELEKGFDFVYSDEDKIDGSGQYYIEPFLKPDWSPEYLRGVMYVGHLLCVRKQHVLDLGGLDSQYDGVQDYELALRLSESALRVGHISEVLYHWRKIPGSIAADVRAKPKIEQLQQAAVNAHLKRLALPATAQQLGNHRIKLQPAVKDTYPLVSIIIPTKDAPHHLERCLNSLFAVSTYPNFEVVIVDNETSDPKALQLMQEYPIKRLLFPYPFHYSKANNLGAQYAQGDYLIFLNNDTEIVAKDWVQNLLYYAEQPDVGAAGALLLYPNHTVQHAGVVMGIRGTADHIMRGFPVGADGYAGSLVCAREVSAVTAACMMVKNQDFNAVVGFSEHYFHHYQDADLCMRLLHLGKRNIVVPEATLIHHESATRKEYYDLVDRYFLLDQWQDYIEAGDPFYNPGFALDRFDYSIKVT</sequence>
<dbReference type="InterPro" id="IPR029044">
    <property type="entry name" value="Nucleotide-diphossugar_trans"/>
</dbReference>
<keyword evidence="3" id="KW-1185">Reference proteome</keyword>
<dbReference type="PANTHER" id="PTHR43179">
    <property type="entry name" value="RHAMNOSYLTRANSFERASE WBBL"/>
    <property type="match status" value="1"/>
</dbReference>
<gene>
    <name evidence="2" type="ORF">DYY88_06775</name>
</gene>
<dbReference type="Proteomes" id="UP000292459">
    <property type="component" value="Unassembled WGS sequence"/>
</dbReference>
<organism evidence="2 3">
    <name type="scientific">Leptolyngbya iicbica LK</name>
    <dbReference type="NCBI Taxonomy" id="2294035"/>
    <lineage>
        <taxon>Bacteria</taxon>
        <taxon>Bacillati</taxon>
        <taxon>Cyanobacteriota</taxon>
        <taxon>Cyanophyceae</taxon>
        <taxon>Leptolyngbyales</taxon>
        <taxon>Leptolyngbyaceae</taxon>
        <taxon>Leptolyngbya group</taxon>
        <taxon>Leptolyngbya</taxon>
        <taxon>Leptolyngbya iicbica</taxon>
    </lineage>
</organism>
<feature type="domain" description="Glycosyltransferase 2-like" evidence="1">
    <location>
        <begin position="358"/>
        <end position="472"/>
    </location>
</feature>
<dbReference type="PANTHER" id="PTHR43179:SF7">
    <property type="entry name" value="RHAMNOSYLTRANSFERASE WBBL"/>
    <property type="match status" value="1"/>
</dbReference>